<organism evidence="1 2">
    <name type="scientific">Acanthoscelides obtectus</name>
    <name type="common">Bean weevil</name>
    <name type="synonym">Bruchus obtectus</name>
    <dbReference type="NCBI Taxonomy" id="200917"/>
    <lineage>
        <taxon>Eukaryota</taxon>
        <taxon>Metazoa</taxon>
        <taxon>Ecdysozoa</taxon>
        <taxon>Arthropoda</taxon>
        <taxon>Hexapoda</taxon>
        <taxon>Insecta</taxon>
        <taxon>Pterygota</taxon>
        <taxon>Neoptera</taxon>
        <taxon>Endopterygota</taxon>
        <taxon>Coleoptera</taxon>
        <taxon>Polyphaga</taxon>
        <taxon>Cucujiformia</taxon>
        <taxon>Chrysomeloidea</taxon>
        <taxon>Chrysomelidae</taxon>
        <taxon>Bruchinae</taxon>
        <taxon>Bruchini</taxon>
        <taxon>Acanthoscelides</taxon>
    </lineage>
</organism>
<evidence type="ECO:0000313" key="1">
    <source>
        <dbReference type="EMBL" id="CAH1992588.1"/>
    </source>
</evidence>
<evidence type="ECO:0000313" key="2">
    <source>
        <dbReference type="Proteomes" id="UP001152888"/>
    </source>
</evidence>
<dbReference type="EMBL" id="CAKOFQ010007149">
    <property type="protein sequence ID" value="CAH1992588.1"/>
    <property type="molecule type" value="Genomic_DNA"/>
</dbReference>
<proteinExistence type="predicted"/>
<protein>
    <submittedName>
        <fullName evidence="1">Uncharacterized protein</fullName>
    </submittedName>
</protein>
<dbReference type="AlphaFoldDB" id="A0A9P0LHW6"/>
<keyword evidence="2" id="KW-1185">Reference proteome</keyword>
<sequence>MCSKGQIYMKVIKMEKMLENLNKAVTALKLHDTTSNIATESILNVF</sequence>
<reference evidence="1" key="1">
    <citation type="submission" date="2022-03" db="EMBL/GenBank/DDBJ databases">
        <authorList>
            <person name="Sayadi A."/>
        </authorList>
    </citation>
    <scope>NUCLEOTIDE SEQUENCE</scope>
</reference>
<name>A0A9P0LHW6_ACAOB</name>
<dbReference type="Proteomes" id="UP001152888">
    <property type="component" value="Unassembled WGS sequence"/>
</dbReference>
<gene>
    <name evidence="1" type="ORF">ACAOBT_LOCUS20965</name>
</gene>
<accession>A0A9P0LHW6</accession>
<comment type="caution">
    <text evidence="1">The sequence shown here is derived from an EMBL/GenBank/DDBJ whole genome shotgun (WGS) entry which is preliminary data.</text>
</comment>